<dbReference type="PANTHER" id="PTHR46091:SF3">
    <property type="entry name" value="AMINE OXIDASE DOMAIN-CONTAINING PROTEIN"/>
    <property type="match status" value="1"/>
</dbReference>
<protein>
    <submittedName>
        <fullName evidence="7">NAD(P)-binding protein</fullName>
    </submittedName>
</protein>
<evidence type="ECO:0000256" key="3">
    <source>
        <dbReference type="ARBA" id="ARBA00022827"/>
    </source>
</evidence>
<keyword evidence="4" id="KW-0521">NADP</keyword>
<comment type="caution">
    <text evidence="7">The sequence shown here is derived from an EMBL/GenBank/DDBJ whole genome shotgun (WGS) entry which is preliminary data.</text>
</comment>
<evidence type="ECO:0000256" key="4">
    <source>
        <dbReference type="ARBA" id="ARBA00022857"/>
    </source>
</evidence>
<reference evidence="7 8" key="1">
    <citation type="journal article" date="2024" name="Chem. Sci.">
        <title>Discovery of megapolipeptins by genome mining of a Burkholderiales bacteria collection.</title>
        <authorList>
            <person name="Paulo B.S."/>
            <person name="Recchia M.J.J."/>
            <person name="Lee S."/>
            <person name="Fergusson C.H."/>
            <person name="Romanowski S.B."/>
            <person name="Hernandez A."/>
            <person name="Krull N."/>
            <person name="Liu D.Y."/>
            <person name="Cavanagh H."/>
            <person name="Bos A."/>
            <person name="Gray C.A."/>
            <person name="Murphy B.T."/>
            <person name="Linington R.G."/>
            <person name="Eustaquio A.S."/>
        </authorList>
    </citation>
    <scope>NUCLEOTIDE SEQUENCE [LARGE SCALE GENOMIC DNA]</scope>
    <source>
        <strain evidence="7 8">RL16-012-BIC-B</strain>
    </source>
</reference>
<feature type="signal peptide" evidence="6">
    <location>
        <begin position="1"/>
        <end position="20"/>
    </location>
</feature>
<dbReference type="Proteomes" id="UP001629249">
    <property type="component" value="Unassembled WGS sequence"/>
</dbReference>
<proteinExistence type="predicted"/>
<accession>A0ABW8ZND6</accession>
<keyword evidence="5" id="KW-0520">NAD</keyword>
<name>A0ABW8ZND6_9BURK</name>
<evidence type="ECO:0000256" key="6">
    <source>
        <dbReference type="SAM" id="SignalP"/>
    </source>
</evidence>
<dbReference type="RefSeq" id="WP_408332796.1">
    <property type="nucleotide sequence ID" value="NZ_JAQQFH010000032.1"/>
</dbReference>
<evidence type="ECO:0000313" key="8">
    <source>
        <dbReference type="Proteomes" id="UP001629249"/>
    </source>
</evidence>
<organism evidence="7 8">
    <name type="scientific">Paraburkholderia agricolaris</name>
    <dbReference type="NCBI Taxonomy" id="2152888"/>
    <lineage>
        <taxon>Bacteria</taxon>
        <taxon>Pseudomonadati</taxon>
        <taxon>Pseudomonadota</taxon>
        <taxon>Betaproteobacteria</taxon>
        <taxon>Burkholderiales</taxon>
        <taxon>Burkholderiaceae</taxon>
        <taxon>Paraburkholderia</taxon>
    </lineage>
</organism>
<gene>
    <name evidence="7" type="ORF">PQR66_15305</name>
</gene>
<evidence type="ECO:0000313" key="7">
    <source>
        <dbReference type="EMBL" id="MFL9884408.1"/>
    </source>
</evidence>
<dbReference type="Pfam" id="PF13450">
    <property type="entry name" value="NAD_binding_8"/>
    <property type="match status" value="1"/>
</dbReference>
<dbReference type="SUPFAM" id="SSF51905">
    <property type="entry name" value="FAD/NAD(P)-binding domain"/>
    <property type="match status" value="1"/>
</dbReference>
<keyword evidence="8" id="KW-1185">Reference proteome</keyword>
<keyword evidence="3" id="KW-0274">FAD</keyword>
<keyword evidence="2 6" id="KW-0732">Signal</keyword>
<evidence type="ECO:0000256" key="1">
    <source>
        <dbReference type="ARBA" id="ARBA00022630"/>
    </source>
</evidence>
<dbReference type="Gene3D" id="3.50.50.60">
    <property type="entry name" value="FAD/NAD(P)-binding domain"/>
    <property type="match status" value="2"/>
</dbReference>
<dbReference type="InterPro" id="IPR036188">
    <property type="entry name" value="FAD/NAD-bd_sf"/>
</dbReference>
<feature type="chain" id="PRO_5046953483" evidence="6">
    <location>
        <begin position="21"/>
        <end position="504"/>
    </location>
</feature>
<keyword evidence="1" id="KW-0285">Flavoprotein</keyword>
<dbReference type="PANTHER" id="PTHR46091">
    <property type="entry name" value="BLR7054 PROTEIN"/>
    <property type="match status" value="1"/>
</dbReference>
<dbReference type="EMBL" id="JAQQFN010000010">
    <property type="protein sequence ID" value="MFL9884408.1"/>
    <property type="molecule type" value="Genomic_DNA"/>
</dbReference>
<evidence type="ECO:0000256" key="2">
    <source>
        <dbReference type="ARBA" id="ARBA00022729"/>
    </source>
</evidence>
<dbReference type="InterPro" id="IPR052206">
    <property type="entry name" value="Retinol_saturase"/>
</dbReference>
<sequence length="504" mass="55786">MSKVFDVVCIGTGMSALAFAASRLATHPDTRLLLLEKHRVVGGYATQFVRPKQQARFEVSLHKLSGMGPNGNLRQLLTRLGVFDQLEWIVTDSLFDACHTDRRFVLPKSGDAVEHALLQRFPACAEGLQTVFEEIRSYGYDGYMQFHTVSGDYEPDLKRLRYAHTHLKTQTVWDAVGARIADPYLRELLCLPCMYVGGFPEQLSYLYFLHVWYAVLFAGSAYLRGGANALTAALVQRIRELGGHIETGHEATGILTDASLHAYGVVTDTDTYLANEVVVNAAPRYAMDALIDVELAGLDDARAAIAATPAANSTTTLYLVIDGPPAQFGLTSEETMLVAEHPDEAFEQRKRARQCRKDAAQAERAYWRESSIEVTNYHKLDPQGGNVVIVNALDVIHHWPERKTDEYRSKKARAKEILTARLFNAYPSLRGHVRYVEASSPRTCLRYTGNPEGSGYGALVEPATGRKTTSRRFPIGGVRFVGHWAAGSGYEATMGYGAMLGFQV</sequence>
<evidence type="ECO:0000256" key="5">
    <source>
        <dbReference type="ARBA" id="ARBA00023027"/>
    </source>
</evidence>